<keyword evidence="1 2" id="KW-0456">Lyase</keyword>
<dbReference type="CDD" id="cd16339">
    <property type="entry name" value="CpcS"/>
    <property type="match status" value="1"/>
</dbReference>
<dbReference type="GO" id="GO:0016829">
    <property type="term" value="F:lyase activity"/>
    <property type="evidence" value="ECO:0007669"/>
    <property type="project" value="UniProtKB-KW"/>
</dbReference>
<dbReference type="EMBL" id="KJ776829">
    <property type="protein sequence ID" value="AIA19802.1"/>
    <property type="molecule type" value="Genomic_DNA"/>
</dbReference>
<name>A0A023I7D3_PYRPE</name>
<dbReference type="GO" id="GO:0017006">
    <property type="term" value="P:protein-tetrapyrrole linkage"/>
    <property type="evidence" value="ECO:0007669"/>
    <property type="project" value="UniProtKB-UniRule"/>
</dbReference>
<dbReference type="AlphaFoldDB" id="A0A023I7D3"/>
<evidence type="ECO:0000256" key="2">
    <source>
        <dbReference type="HAMAP-Rule" id="MF_01459"/>
    </source>
</evidence>
<dbReference type="InterPro" id="IPR012674">
    <property type="entry name" value="Calycin"/>
</dbReference>
<accession>A0A023I7D3</accession>
<dbReference type="EMBL" id="KJ776830">
    <property type="protein sequence ID" value="AIA20011.1"/>
    <property type="molecule type" value="Genomic_DNA"/>
</dbReference>
<dbReference type="EMBL" id="KJ776831">
    <property type="protein sequence ID" value="AIA20220.1"/>
    <property type="molecule type" value="Genomic_DNA"/>
</dbReference>
<dbReference type="EMBL" id="KJ776835">
    <property type="protein sequence ID" value="AIA21056.1"/>
    <property type="molecule type" value="Genomic_DNA"/>
</dbReference>
<comment type="similarity">
    <text evidence="2">Belongs to the CpcS/CpeS biliprotein lyase family.</text>
</comment>
<dbReference type="Gene3D" id="2.40.128.20">
    <property type="match status" value="1"/>
</dbReference>
<proteinExistence type="inferred from homology"/>
<protein>
    <recommendedName>
        <fullName evidence="2">Chromophore lyase CpcS/CpeS</fullName>
        <ecNumber evidence="2">4.-.-.-</ecNumber>
    </recommendedName>
</protein>
<dbReference type="EMBL" id="KJ776832">
    <property type="protein sequence ID" value="AIA20429.1"/>
    <property type="molecule type" value="Genomic_DNA"/>
</dbReference>
<evidence type="ECO:0000313" key="3">
    <source>
        <dbReference type="EMBL" id="AGV01090.1"/>
    </source>
</evidence>
<dbReference type="EMBL" id="KJ776828">
    <property type="protein sequence ID" value="AIA19593.1"/>
    <property type="molecule type" value="Genomic_DNA"/>
</dbReference>
<gene>
    <name evidence="3" type="primary">orf149</name>
    <name evidence="2" type="synonym">cpcS</name>
</gene>
<dbReference type="EMBL" id="KF515972">
    <property type="protein sequence ID" value="AHB35013.1"/>
    <property type="molecule type" value="Genomic_DNA"/>
</dbReference>
<dbReference type="RefSeq" id="YP_009027519.1">
    <property type="nucleotide sequence ID" value="NC_024050.1"/>
</dbReference>
<dbReference type="EMBL" id="KJ776833">
    <property type="protein sequence ID" value="AIA20638.1"/>
    <property type="molecule type" value="Genomic_DNA"/>
</dbReference>
<dbReference type="GeneID" id="19221582"/>
<evidence type="ECO:0000313" key="4">
    <source>
        <dbReference type="EMBL" id="AHB35013.1"/>
    </source>
</evidence>
<dbReference type="HAMAP" id="MF_01459">
    <property type="entry name" value="Chrphore_lyase_CpxS"/>
    <property type="match status" value="1"/>
</dbReference>
<dbReference type="EMBL" id="KC904971">
    <property type="protein sequence ID" value="AGV01090.1"/>
    <property type="molecule type" value="Genomic_DNA"/>
</dbReference>
<sequence length="149" mass="17316">MKNLISFFDRSKGQWISQRTTYELYSKNTSSLQSQMRIKSEVLPPESTVLASLNWGAIYRQVTHSSFYQDIDKYSNKFNLEFNNQLDNRKLLTLCTVTDPSLINFKTRYGSTTIDETYWFATNNLRLSTSIIKKFDTCVAVSFCSEIKV</sequence>
<geneLocation type="plastid" evidence="3"/>
<evidence type="ECO:0000256" key="1">
    <source>
        <dbReference type="ARBA" id="ARBA00023239"/>
    </source>
</evidence>
<reference evidence="3" key="1">
    <citation type="journal article" date="2014" name="Sci. Rep.">
        <title>Minimally destructive sampling of type specimens of Pyropia (Bangiales, Rhodophyta) recovers complete plastid and mitochondrial genomes.</title>
        <authorList>
            <person name="Hughey J.R."/>
            <person name="Gabrielson P.W."/>
            <person name="Rohmer L."/>
            <person name="Tortolani J."/>
            <person name="Silva M."/>
            <person name="Miller K.A."/>
            <person name="Young J.D."/>
            <person name="Martell C."/>
            <person name="Ruediger E."/>
        </authorList>
    </citation>
    <scope>NUCLEOTIDE SEQUENCE</scope>
    <source>
        <strain evidence="3">LD 13037</strain>
    </source>
</reference>
<dbReference type="Pfam" id="PF09367">
    <property type="entry name" value="CpeS"/>
    <property type="match status" value="2"/>
</dbReference>
<dbReference type="EMBL" id="KJ776834">
    <property type="protein sequence ID" value="AIA20847.1"/>
    <property type="molecule type" value="Genomic_DNA"/>
</dbReference>
<comment type="function">
    <text evidence="2">Covalently attaches a chromophore to Cys residue(s) of phycobiliproteins.</text>
</comment>
<dbReference type="EC" id="4.-.-.-" evidence="2"/>
<organism evidence="3">
    <name type="scientific">Pyropia perforata</name>
    <name type="common">Red alga</name>
    <name type="synonym">Porphyra perforata</name>
    <dbReference type="NCBI Taxonomy" id="182771"/>
    <lineage>
        <taxon>Eukaryota</taxon>
        <taxon>Rhodophyta</taxon>
        <taxon>Bangiophyceae</taxon>
        <taxon>Bangiales</taxon>
        <taxon>Bangiaceae</taxon>
        <taxon>Pyropia</taxon>
    </lineage>
</organism>
<keyword evidence="3" id="KW-0934">Plastid</keyword>
<accession>A0A059ST94</accession>
<keyword evidence="4" id="KW-0150">Chloroplast</keyword>
<dbReference type="InterPro" id="IPR018536">
    <property type="entry name" value="CpcS/CpeS"/>
</dbReference>
<dbReference type="EMBL" id="KJ776827">
    <property type="protein sequence ID" value="AIA19384.1"/>
    <property type="molecule type" value="Genomic_DNA"/>
</dbReference>